<dbReference type="OrthoDB" id="1100386at2759"/>
<evidence type="ECO:0000259" key="14">
    <source>
        <dbReference type="PROSITE" id="PS50261"/>
    </source>
</evidence>
<dbReference type="PROSITE" id="PS50261">
    <property type="entry name" value="G_PROTEIN_RECEP_F2_4"/>
    <property type="match status" value="1"/>
</dbReference>
<keyword evidence="7 12" id="KW-1133">Transmembrane helix</keyword>
<evidence type="ECO:0000256" key="5">
    <source>
        <dbReference type="ARBA" id="ARBA00022837"/>
    </source>
</evidence>
<keyword evidence="5" id="KW-0106">Calcium</keyword>
<evidence type="ECO:0000256" key="4">
    <source>
        <dbReference type="ARBA" id="ARBA00022737"/>
    </source>
</evidence>
<dbReference type="Gene3D" id="2.60.220.50">
    <property type="match status" value="1"/>
</dbReference>
<dbReference type="GO" id="GO:0004930">
    <property type="term" value="F:G protein-coupled receptor activity"/>
    <property type="evidence" value="ECO:0007669"/>
    <property type="project" value="InterPro"/>
</dbReference>
<keyword evidence="9" id="KW-1015">Disulfide bond</keyword>
<dbReference type="EMBL" id="JAACNH010000006">
    <property type="protein sequence ID" value="KAG8441270.1"/>
    <property type="molecule type" value="Genomic_DNA"/>
</dbReference>
<feature type="transmembrane region" description="Helical" evidence="12">
    <location>
        <begin position="297"/>
        <end position="316"/>
    </location>
</feature>
<evidence type="ECO:0000256" key="2">
    <source>
        <dbReference type="ARBA" id="ARBA00022692"/>
    </source>
</evidence>
<keyword evidence="16" id="KW-1185">Reference proteome</keyword>
<evidence type="ECO:0000259" key="13">
    <source>
        <dbReference type="PROSITE" id="PS50221"/>
    </source>
</evidence>
<dbReference type="PRINTS" id="PR00249">
    <property type="entry name" value="GPCRSECRETIN"/>
</dbReference>
<name>A0A8T2JD88_9PIPI</name>
<dbReference type="Pfam" id="PF00002">
    <property type="entry name" value="7tm_2"/>
    <property type="match status" value="1"/>
</dbReference>
<dbReference type="InterPro" id="IPR057244">
    <property type="entry name" value="GAIN_B"/>
</dbReference>
<keyword evidence="6" id="KW-0130">Cell adhesion</keyword>
<dbReference type="Gene3D" id="1.20.1070.10">
    <property type="entry name" value="Rhodopsin 7-helix transmembrane proteins"/>
    <property type="match status" value="1"/>
</dbReference>
<dbReference type="PANTHER" id="PTHR12011:SF348">
    <property type="entry name" value="ADHESION G PROTEIN-COUPLED RECEPTOR E5"/>
    <property type="match status" value="1"/>
</dbReference>
<protein>
    <submittedName>
        <fullName evidence="15">Uncharacterized protein</fullName>
    </submittedName>
</protein>
<evidence type="ECO:0000256" key="1">
    <source>
        <dbReference type="ARBA" id="ARBA00004141"/>
    </source>
</evidence>
<accession>A0A8T2JD88</accession>
<evidence type="ECO:0000313" key="15">
    <source>
        <dbReference type="EMBL" id="KAG8441270.1"/>
    </source>
</evidence>
<dbReference type="GO" id="GO:0005886">
    <property type="term" value="C:plasma membrane"/>
    <property type="evidence" value="ECO:0007669"/>
    <property type="project" value="TreeGrafter"/>
</dbReference>
<dbReference type="Pfam" id="PF01825">
    <property type="entry name" value="GPS"/>
    <property type="match status" value="1"/>
</dbReference>
<feature type="transmembrane region" description="Helical" evidence="12">
    <location>
        <begin position="420"/>
        <end position="443"/>
    </location>
</feature>
<dbReference type="GO" id="GO:0007155">
    <property type="term" value="P:cell adhesion"/>
    <property type="evidence" value="ECO:0007669"/>
    <property type="project" value="UniProtKB-KW"/>
</dbReference>
<feature type="transmembrane region" description="Helical" evidence="12">
    <location>
        <begin position="377"/>
        <end position="399"/>
    </location>
</feature>
<feature type="domain" description="G-protein coupled receptors family 2 profile 2" evidence="14">
    <location>
        <begin position="233"/>
        <end position="473"/>
    </location>
</feature>
<evidence type="ECO:0000256" key="11">
    <source>
        <dbReference type="SAM" id="MobiDB-lite"/>
    </source>
</evidence>
<keyword evidence="10" id="KW-0325">Glycoprotein</keyword>
<feature type="transmembrane region" description="Helical" evidence="12">
    <location>
        <begin position="337"/>
        <end position="357"/>
    </location>
</feature>
<feature type="compositionally biased region" description="Polar residues" evidence="11">
    <location>
        <begin position="534"/>
        <end position="546"/>
    </location>
</feature>
<dbReference type="SMART" id="SM00303">
    <property type="entry name" value="GPS"/>
    <property type="match status" value="1"/>
</dbReference>
<evidence type="ECO:0000256" key="7">
    <source>
        <dbReference type="ARBA" id="ARBA00022989"/>
    </source>
</evidence>
<feature type="transmembrane region" description="Helical" evidence="12">
    <location>
        <begin position="449"/>
        <end position="472"/>
    </location>
</feature>
<evidence type="ECO:0000256" key="8">
    <source>
        <dbReference type="ARBA" id="ARBA00023136"/>
    </source>
</evidence>
<dbReference type="GO" id="GO:0007166">
    <property type="term" value="P:cell surface receptor signaling pathway"/>
    <property type="evidence" value="ECO:0007669"/>
    <property type="project" value="InterPro"/>
</dbReference>
<gene>
    <name evidence="15" type="ORF">GDO86_006849</name>
</gene>
<evidence type="ECO:0000256" key="3">
    <source>
        <dbReference type="ARBA" id="ARBA00022729"/>
    </source>
</evidence>
<feature type="transmembrane region" description="Helical" evidence="12">
    <location>
        <begin position="270"/>
        <end position="291"/>
    </location>
</feature>
<comment type="caution">
    <text evidence="15">The sequence shown here is derived from an EMBL/GenBank/DDBJ whole genome shotgun (WGS) entry which is preliminary data.</text>
</comment>
<sequence length="546" mass="61388">MPLCSAVKSNQLKEIQKLLDKISRLIRKFPRGSRNERLKRAGRMLSQVEQIARTISLFHDGNITHQINDGDIGIWTIRNRGHHKRFNLGSNWTRLDVDSVTVGVTDSPLVGFLEYHSLSPLLEKARVLGSDLDPNKTVLISPVVSVFFDREDTDHLNEPISIRLQHSQINTTVYPNMTQCVFWSDNETAWSTAGCIKTHSTANETICNCTHLTSFAILVALNDDENLIASWPLTLITQIGLAISLLCLSLSIITFVFCRSIQGTRTTIHTFLCASLFLGHVIFLLGIKAHYNEVACSVVAGFLHLFYLSAFCWMFLEGLELYFMLVKVFNTHLKKRYLLMIGYGVPAAIVIISASVFPGGYGTSRHCWLSLKRNFIWSFMGPVCLILLVNCGIFVLTVWKLTEKMSQINPDLGKYKRIRSTTVAAVAQLCILGLSWIFGFLQFGSSSLFFAYAFSILNTLQGLQIFIFHCLMNKKVRADYARWICAVAHFKAPSYSEFNSTSQTQIRVREKSTNCSSNSSQINPGKLSDKDISLLQSKPPNKDSTL</sequence>
<evidence type="ECO:0000256" key="6">
    <source>
        <dbReference type="ARBA" id="ARBA00022889"/>
    </source>
</evidence>
<dbReference type="InterPro" id="IPR046338">
    <property type="entry name" value="GAIN_dom_sf"/>
</dbReference>
<dbReference type="PRINTS" id="PR01278">
    <property type="entry name" value="CD97PROTEIN"/>
</dbReference>
<feature type="region of interest" description="Disordered" evidence="11">
    <location>
        <begin position="514"/>
        <end position="546"/>
    </location>
</feature>
<keyword evidence="4" id="KW-0677">Repeat</keyword>
<feature type="domain" description="GAIN-B" evidence="13">
    <location>
        <begin position="43"/>
        <end position="225"/>
    </location>
</feature>
<organism evidence="15 16">
    <name type="scientific">Hymenochirus boettgeri</name>
    <name type="common">Congo dwarf clawed frog</name>
    <dbReference type="NCBI Taxonomy" id="247094"/>
    <lineage>
        <taxon>Eukaryota</taxon>
        <taxon>Metazoa</taxon>
        <taxon>Chordata</taxon>
        <taxon>Craniata</taxon>
        <taxon>Vertebrata</taxon>
        <taxon>Euteleostomi</taxon>
        <taxon>Amphibia</taxon>
        <taxon>Batrachia</taxon>
        <taxon>Anura</taxon>
        <taxon>Pipoidea</taxon>
        <taxon>Pipidae</taxon>
        <taxon>Pipinae</taxon>
        <taxon>Hymenochirus</taxon>
    </lineage>
</organism>
<reference evidence="15" key="1">
    <citation type="thesis" date="2020" institute="ProQuest LLC" country="789 East Eisenhower Parkway, Ann Arbor, MI, USA">
        <title>Comparative Genomics and Chromosome Evolution.</title>
        <authorList>
            <person name="Mudd A.B."/>
        </authorList>
    </citation>
    <scope>NUCLEOTIDE SEQUENCE</scope>
    <source>
        <strain evidence="15">Female2</strain>
        <tissue evidence="15">Blood</tissue>
    </source>
</reference>
<dbReference type="GO" id="GO:0007189">
    <property type="term" value="P:adenylate cyclase-activating G protein-coupled receptor signaling pathway"/>
    <property type="evidence" value="ECO:0007669"/>
    <property type="project" value="TreeGrafter"/>
</dbReference>
<dbReference type="AlphaFoldDB" id="A0A8T2JD88"/>
<evidence type="ECO:0000256" key="10">
    <source>
        <dbReference type="ARBA" id="ARBA00023180"/>
    </source>
</evidence>
<dbReference type="PROSITE" id="PS50221">
    <property type="entry name" value="GAIN_B"/>
    <property type="match status" value="1"/>
</dbReference>
<keyword evidence="2 12" id="KW-0812">Transmembrane</keyword>
<keyword evidence="8 12" id="KW-0472">Membrane</keyword>
<dbReference type="InterPro" id="IPR000203">
    <property type="entry name" value="GPS"/>
</dbReference>
<feature type="compositionally biased region" description="Polar residues" evidence="11">
    <location>
        <begin position="514"/>
        <end position="523"/>
    </location>
</feature>
<dbReference type="InterPro" id="IPR017981">
    <property type="entry name" value="GPCR_2-like_7TM"/>
</dbReference>
<evidence type="ECO:0000256" key="12">
    <source>
        <dbReference type="SAM" id="Phobius"/>
    </source>
</evidence>
<evidence type="ECO:0000313" key="16">
    <source>
        <dbReference type="Proteomes" id="UP000812440"/>
    </source>
</evidence>
<dbReference type="InterPro" id="IPR000832">
    <property type="entry name" value="GPCR_2_secretin-like"/>
</dbReference>
<keyword evidence="3" id="KW-0732">Signal</keyword>
<dbReference type="PANTHER" id="PTHR12011">
    <property type="entry name" value="ADHESION G-PROTEIN COUPLED RECEPTOR"/>
    <property type="match status" value="1"/>
</dbReference>
<proteinExistence type="predicted"/>
<evidence type="ECO:0000256" key="9">
    <source>
        <dbReference type="ARBA" id="ARBA00023157"/>
    </source>
</evidence>
<dbReference type="FunFam" id="1.20.1070.10:FF:000136">
    <property type="entry name" value="Adhesion G protein-coupled receptor E5"/>
    <property type="match status" value="1"/>
</dbReference>
<comment type="subcellular location">
    <subcellularLocation>
        <location evidence="1">Membrane</location>
        <topology evidence="1">Multi-pass membrane protein</topology>
    </subcellularLocation>
</comment>
<dbReference type="Proteomes" id="UP000812440">
    <property type="component" value="Chromosome 3"/>
</dbReference>
<dbReference type="InterPro" id="IPR003056">
    <property type="entry name" value="GPCR_2_ADGRE2_ADGRE5"/>
</dbReference>
<feature type="transmembrane region" description="Helical" evidence="12">
    <location>
        <begin position="235"/>
        <end position="258"/>
    </location>
</feature>